<dbReference type="PANTHER" id="PTHR34784:SF1">
    <property type="entry name" value="50S RIBOSOMAL PROTEIN L34"/>
    <property type="match status" value="1"/>
</dbReference>
<dbReference type="GO" id="GO:0005525">
    <property type="term" value="F:GTP binding"/>
    <property type="evidence" value="ECO:0007669"/>
    <property type="project" value="UniProtKB-KW"/>
</dbReference>
<proteinExistence type="predicted"/>
<evidence type="ECO:0000256" key="3">
    <source>
        <dbReference type="SAM" id="MobiDB-lite"/>
    </source>
</evidence>
<reference evidence="4 5" key="1">
    <citation type="journal article" date="2021" name="Sci. Rep.">
        <title>The genome of the diatom Chaetoceros tenuissimus carries an ancient integrated fragment of an extant virus.</title>
        <authorList>
            <person name="Hongo Y."/>
            <person name="Kimura K."/>
            <person name="Takaki Y."/>
            <person name="Yoshida Y."/>
            <person name="Baba S."/>
            <person name="Kobayashi G."/>
            <person name="Nagasaki K."/>
            <person name="Hano T."/>
            <person name="Tomaru Y."/>
        </authorList>
    </citation>
    <scope>NUCLEOTIDE SEQUENCE [LARGE SCALE GENOMIC DNA]</scope>
    <source>
        <strain evidence="4 5">NIES-3715</strain>
    </source>
</reference>
<feature type="region of interest" description="Disordered" evidence="3">
    <location>
        <begin position="213"/>
        <end position="233"/>
    </location>
</feature>
<dbReference type="AlphaFoldDB" id="A0AAD3D4N1"/>
<evidence type="ECO:0000256" key="2">
    <source>
        <dbReference type="ARBA" id="ARBA00023134"/>
    </source>
</evidence>
<comment type="caution">
    <text evidence="4">The sequence shown here is derived from an EMBL/GenBank/DDBJ whole genome shotgun (WGS) entry which is preliminary data.</text>
</comment>
<dbReference type="InterPro" id="IPR011719">
    <property type="entry name" value="CHP02058"/>
</dbReference>
<name>A0AAD3D4N1_9STRA</name>
<sequence>MKQVLTPSTIRAIRSKACKGVTQRSLAVNGMNAFTNNFSQNLIHHRRQFFSTKKENVTKESWSDEWKEAGLGAEKAQDAKMTNLLFVQTGFGVDQHGDRKKDGATKAAVRAVRNAIEFNSIPGMIEAVPGGRKNMLIEVKLGIPPKDENSNHLVPIDVDLDHVAKVFPYGKLMPIQVTVGGLLFPTGRIVRELGDENDTAICVAASVSLGYDNGERNKDSKTQHKTYDTKDGY</sequence>
<evidence type="ECO:0000256" key="1">
    <source>
        <dbReference type="ARBA" id="ARBA00022741"/>
    </source>
</evidence>
<dbReference type="Pfam" id="PF09585">
    <property type="entry name" value="Lin0512_fam"/>
    <property type="match status" value="1"/>
</dbReference>
<dbReference type="Gene3D" id="3.30.1330.20">
    <property type="entry name" value="Tubulin/FtsZ, C-terminal domain"/>
    <property type="match status" value="1"/>
</dbReference>
<dbReference type="InterPro" id="IPR037103">
    <property type="entry name" value="Tubulin/FtsZ-like_C"/>
</dbReference>
<keyword evidence="2" id="KW-0342">GTP-binding</keyword>
<dbReference type="EMBL" id="BLLK01000058">
    <property type="protein sequence ID" value="GFH57791.1"/>
    <property type="molecule type" value="Genomic_DNA"/>
</dbReference>
<keyword evidence="5" id="KW-1185">Reference proteome</keyword>
<dbReference type="Proteomes" id="UP001054902">
    <property type="component" value="Unassembled WGS sequence"/>
</dbReference>
<gene>
    <name evidence="4" type="ORF">CTEN210_14267</name>
</gene>
<organism evidence="4 5">
    <name type="scientific">Chaetoceros tenuissimus</name>
    <dbReference type="NCBI Taxonomy" id="426638"/>
    <lineage>
        <taxon>Eukaryota</taxon>
        <taxon>Sar</taxon>
        <taxon>Stramenopiles</taxon>
        <taxon>Ochrophyta</taxon>
        <taxon>Bacillariophyta</taxon>
        <taxon>Coscinodiscophyceae</taxon>
        <taxon>Chaetocerotophycidae</taxon>
        <taxon>Chaetocerotales</taxon>
        <taxon>Chaetocerotaceae</taxon>
        <taxon>Chaetoceros</taxon>
    </lineage>
</organism>
<evidence type="ECO:0000313" key="4">
    <source>
        <dbReference type="EMBL" id="GFH57791.1"/>
    </source>
</evidence>
<protein>
    <submittedName>
        <fullName evidence="4">Uncharacterized protein</fullName>
    </submittedName>
</protein>
<evidence type="ECO:0000313" key="5">
    <source>
        <dbReference type="Proteomes" id="UP001054902"/>
    </source>
</evidence>
<accession>A0AAD3D4N1</accession>
<keyword evidence="1" id="KW-0547">Nucleotide-binding</keyword>
<dbReference type="PANTHER" id="PTHR34784">
    <property type="entry name" value="50S RIBOSOMAL PROTEIN L34"/>
    <property type="match status" value="1"/>
</dbReference>
<dbReference type="NCBIfam" id="TIGR02058">
    <property type="entry name" value="lin0512_fam"/>
    <property type="match status" value="1"/>
</dbReference>